<dbReference type="EMBL" id="VCIW01000002">
    <property type="protein sequence ID" value="TLS53764.1"/>
    <property type="molecule type" value="Genomic_DNA"/>
</dbReference>
<feature type="domain" description="Xylose isomerase-like TIM barrel" evidence="1">
    <location>
        <begin position="21"/>
        <end position="263"/>
    </location>
</feature>
<sequence>MKIGLTRAGLGDIGSDERFIELAGAYGFQTVDLDAVGLVTRHGVDGARELLAKHGVEASSIGLPVEWRTTDEAFRNGLGKLRDAAEAAAAIGVTACCTYILPSTDAPAARFMAQAVRRLRLCAQLLGAYGIRLGLEYVGPHHLRTRWANPFIWTQQETLELVETIAEPNVGLLLDSYHWYTTELAAGDIAKLQPHQIVHVHLNDARDVPVSEALDNDRVLPGDGVIDLAGFLRALASTGYAGAVTQEVLTQSPPTDPVETLLERSKAGFDKAFAAAGLR</sequence>
<dbReference type="InterPro" id="IPR013022">
    <property type="entry name" value="Xyl_isomerase-like_TIM-brl"/>
</dbReference>
<dbReference type="Proteomes" id="UP000309676">
    <property type="component" value="Unassembled WGS sequence"/>
</dbReference>
<dbReference type="GO" id="GO:0016853">
    <property type="term" value="F:isomerase activity"/>
    <property type="evidence" value="ECO:0007669"/>
    <property type="project" value="UniProtKB-KW"/>
</dbReference>
<organism evidence="2 3">
    <name type="scientific">Paenibacillus antri</name>
    <dbReference type="NCBI Taxonomy" id="2582848"/>
    <lineage>
        <taxon>Bacteria</taxon>
        <taxon>Bacillati</taxon>
        <taxon>Bacillota</taxon>
        <taxon>Bacilli</taxon>
        <taxon>Bacillales</taxon>
        <taxon>Paenibacillaceae</taxon>
        <taxon>Paenibacillus</taxon>
    </lineage>
</organism>
<dbReference type="Gene3D" id="3.20.20.150">
    <property type="entry name" value="Divalent-metal-dependent TIM barrel enzymes"/>
    <property type="match status" value="1"/>
</dbReference>
<keyword evidence="3" id="KW-1185">Reference proteome</keyword>
<dbReference type="AlphaFoldDB" id="A0A5R9GJR3"/>
<evidence type="ECO:0000259" key="1">
    <source>
        <dbReference type="Pfam" id="PF01261"/>
    </source>
</evidence>
<dbReference type="RefSeq" id="WP_138193081.1">
    <property type="nucleotide sequence ID" value="NZ_VCIW01000002.1"/>
</dbReference>
<protein>
    <submittedName>
        <fullName evidence="2">Sugar phosphate isomerase/epimerase</fullName>
    </submittedName>
</protein>
<dbReference type="PANTHER" id="PTHR12110:SF21">
    <property type="entry name" value="XYLOSE ISOMERASE-LIKE TIM BARREL DOMAIN-CONTAINING PROTEIN"/>
    <property type="match status" value="1"/>
</dbReference>
<evidence type="ECO:0000313" key="2">
    <source>
        <dbReference type="EMBL" id="TLS53764.1"/>
    </source>
</evidence>
<proteinExistence type="predicted"/>
<dbReference type="PANTHER" id="PTHR12110">
    <property type="entry name" value="HYDROXYPYRUVATE ISOMERASE"/>
    <property type="match status" value="1"/>
</dbReference>
<dbReference type="SUPFAM" id="SSF51658">
    <property type="entry name" value="Xylose isomerase-like"/>
    <property type="match status" value="1"/>
</dbReference>
<reference evidence="2 3" key="1">
    <citation type="submission" date="2019-05" db="EMBL/GenBank/DDBJ databases">
        <authorList>
            <person name="Narsing Rao M.P."/>
            <person name="Li W.J."/>
        </authorList>
    </citation>
    <scope>NUCLEOTIDE SEQUENCE [LARGE SCALE GENOMIC DNA]</scope>
    <source>
        <strain evidence="2 3">SYSU_K30003</strain>
    </source>
</reference>
<dbReference type="Pfam" id="PF01261">
    <property type="entry name" value="AP_endonuc_2"/>
    <property type="match status" value="1"/>
</dbReference>
<dbReference type="InterPro" id="IPR036237">
    <property type="entry name" value="Xyl_isomerase-like_sf"/>
</dbReference>
<evidence type="ECO:0000313" key="3">
    <source>
        <dbReference type="Proteomes" id="UP000309676"/>
    </source>
</evidence>
<dbReference type="InterPro" id="IPR050312">
    <property type="entry name" value="IolE/XylAMocC-like"/>
</dbReference>
<comment type="caution">
    <text evidence="2">The sequence shown here is derived from an EMBL/GenBank/DDBJ whole genome shotgun (WGS) entry which is preliminary data.</text>
</comment>
<keyword evidence="2" id="KW-0413">Isomerase</keyword>
<dbReference type="OrthoDB" id="9782626at2"/>
<name>A0A5R9GJR3_9BACL</name>
<accession>A0A5R9GJR3</accession>
<gene>
    <name evidence="2" type="ORF">FE782_03930</name>
</gene>